<evidence type="ECO:0000256" key="5">
    <source>
        <dbReference type="ARBA" id="ARBA00023315"/>
    </source>
</evidence>
<dbReference type="Gene3D" id="4.10.320.10">
    <property type="entry name" value="E3-binding domain"/>
    <property type="match status" value="1"/>
</dbReference>
<dbReference type="EC" id="2.3.1.-" evidence="6"/>
<dbReference type="InterPro" id="IPR011053">
    <property type="entry name" value="Single_hybrid_motif"/>
</dbReference>
<dbReference type="InterPro" id="IPR023213">
    <property type="entry name" value="CAT-like_dom_sf"/>
</dbReference>
<evidence type="ECO:0000256" key="4">
    <source>
        <dbReference type="ARBA" id="ARBA00022823"/>
    </source>
</evidence>
<dbReference type="RefSeq" id="WP_406830660.1">
    <property type="nucleotide sequence ID" value="NZ_CP157483.1"/>
</dbReference>
<dbReference type="InterPro" id="IPR004167">
    <property type="entry name" value="PSBD"/>
</dbReference>
<feature type="domain" description="Lipoyl-binding" evidence="8">
    <location>
        <begin position="1"/>
        <end position="76"/>
    </location>
</feature>
<feature type="region of interest" description="Disordered" evidence="7">
    <location>
        <begin position="78"/>
        <end position="194"/>
    </location>
</feature>
<keyword evidence="5 6" id="KW-0012">Acyltransferase</keyword>
<keyword evidence="3 6" id="KW-0808">Transferase</keyword>
<keyword evidence="4 6" id="KW-0450">Lipoyl</keyword>
<protein>
    <recommendedName>
        <fullName evidence="6">Dihydrolipoamide acetyltransferase component of pyruvate dehydrogenase complex</fullName>
        <ecNumber evidence="6">2.3.1.-</ecNumber>
    </recommendedName>
</protein>
<dbReference type="Gene3D" id="3.30.559.10">
    <property type="entry name" value="Chloramphenicol acetyltransferase-like domain"/>
    <property type="match status" value="1"/>
</dbReference>
<feature type="compositionally biased region" description="Pro residues" evidence="7">
    <location>
        <begin position="240"/>
        <end position="249"/>
    </location>
</feature>
<evidence type="ECO:0000313" key="10">
    <source>
        <dbReference type="EMBL" id="XBO43230.1"/>
    </source>
</evidence>
<evidence type="ECO:0000256" key="3">
    <source>
        <dbReference type="ARBA" id="ARBA00022679"/>
    </source>
</evidence>
<name>A0AAU7JSF3_9MICO</name>
<evidence type="ECO:0000256" key="6">
    <source>
        <dbReference type="RuleBase" id="RU003423"/>
    </source>
</evidence>
<dbReference type="AlphaFoldDB" id="A0AAU7JSF3"/>
<dbReference type="InterPro" id="IPR036625">
    <property type="entry name" value="E3-bd_dom_sf"/>
</dbReference>
<dbReference type="PANTHER" id="PTHR43178:SF5">
    <property type="entry name" value="LIPOAMIDE ACYLTRANSFERASE COMPONENT OF BRANCHED-CHAIN ALPHA-KETO ACID DEHYDROGENASE COMPLEX, MITOCHONDRIAL"/>
    <property type="match status" value="1"/>
</dbReference>
<sequence>MGEFRMPSLGADMEEGILLEWLTEPGATVHRGDVVAVVETPKSAVEVETFEDGVVGDLLVGEGETVPVGTVLTTLGAAEAKAPEHRPRSVAGTPAGAGATAQQPAAGHPAAERGLTPPQRHRARQQANAPSPERPAERPRERPAERPRERPAERPAQRPQEQAARATRPAPSAADHGVASTGARTRPPGRHRVSPLARRLAEEAGVDLSRVVGTGAAGAVRAVDVRGAVIPAGAATAAPPATPATPGPPAARQNGSTPGATTPPGPPTHADGSATDMRRSIAALMSRSNREIPHYHLTLTIDVQAAVDFVHARNRELPMGEQLVTAALLLVAAARAAKEVPQLNGHWVDDGFRPASRVDLGLILSLRGGGLLVPAIADADLLGAEAMMSRIRELTKRARAGRLRGSDLSTPSISVSNLGDQGADSVLGVIYPPQVALVGFGAVGQRPWAVGGMLGVRSLVTATLSGDHRATDGATGARLLRAIDRLLQRPEEL</sequence>
<evidence type="ECO:0000256" key="2">
    <source>
        <dbReference type="ARBA" id="ARBA00007317"/>
    </source>
</evidence>
<dbReference type="Pfam" id="PF00198">
    <property type="entry name" value="2-oxoacid_dh"/>
    <property type="match status" value="1"/>
</dbReference>
<evidence type="ECO:0000259" key="8">
    <source>
        <dbReference type="PROSITE" id="PS50968"/>
    </source>
</evidence>
<dbReference type="SUPFAM" id="SSF47005">
    <property type="entry name" value="Peripheral subunit-binding domain of 2-oxo acid dehydrogenase complex"/>
    <property type="match status" value="1"/>
</dbReference>
<feature type="region of interest" description="Disordered" evidence="7">
    <location>
        <begin position="235"/>
        <end position="274"/>
    </location>
</feature>
<dbReference type="PROSITE" id="PS50968">
    <property type="entry name" value="BIOTINYL_LIPOYL"/>
    <property type="match status" value="1"/>
</dbReference>
<evidence type="ECO:0000259" key="9">
    <source>
        <dbReference type="PROSITE" id="PS51826"/>
    </source>
</evidence>
<comment type="similarity">
    <text evidence="2 6">Belongs to the 2-oxoacid dehydrogenase family.</text>
</comment>
<dbReference type="Gene3D" id="2.40.50.100">
    <property type="match status" value="1"/>
</dbReference>
<organism evidence="10">
    <name type="scientific">Pedococcus sp. KACC 23699</name>
    <dbReference type="NCBI Taxonomy" id="3149228"/>
    <lineage>
        <taxon>Bacteria</taxon>
        <taxon>Bacillati</taxon>
        <taxon>Actinomycetota</taxon>
        <taxon>Actinomycetes</taxon>
        <taxon>Micrococcales</taxon>
        <taxon>Intrasporangiaceae</taxon>
        <taxon>Pedococcus</taxon>
    </lineage>
</organism>
<reference evidence="10" key="1">
    <citation type="submission" date="2024-05" db="EMBL/GenBank/DDBJ databases">
        <authorList>
            <person name="Kim S."/>
            <person name="Heo J."/>
            <person name="Choi H."/>
            <person name="Choi Y."/>
            <person name="Kwon S.-W."/>
            <person name="Kim Y."/>
        </authorList>
    </citation>
    <scope>NUCLEOTIDE SEQUENCE</scope>
    <source>
        <strain evidence="10">KACC 23699</strain>
    </source>
</reference>
<dbReference type="PROSITE" id="PS00189">
    <property type="entry name" value="LIPOYL"/>
    <property type="match status" value="1"/>
</dbReference>
<dbReference type="InterPro" id="IPR001078">
    <property type="entry name" value="2-oxoacid_DH_actylTfrase"/>
</dbReference>
<dbReference type="EMBL" id="CP157483">
    <property type="protein sequence ID" value="XBO43230.1"/>
    <property type="molecule type" value="Genomic_DNA"/>
</dbReference>
<dbReference type="PANTHER" id="PTHR43178">
    <property type="entry name" value="DIHYDROLIPOAMIDE ACETYLTRANSFERASE COMPONENT OF PYRUVATE DEHYDROGENASE COMPLEX"/>
    <property type="match status" value="1"/>
</dbReference>
<evidence type="ECO:0000256" key="1">
    <source>
        <dbReference type="ARBA" id="ARBA00001938"/>
    </source>
</evidence>
<dbReference type="InterPro" id="IPR003016">
    <property type="entry name" value="2-oxoA_DH_lipoyl-BS"/>
</dbReference>
<dbReference type="GO" id="GO:0005737">
    <property type="term" value="C:cytoplasm"/>
    <property type="evidence" value="ECO:0007669"/>
    <property type="project" value="TreeGrafter"/>
</dbReference>
<dbReference type="CDD" id="cd06849">
    <property type="entry name" value="lipoyl_domain"/>
    <property type="match status" value="1"/>
</dbReference>
<feature type="domain" description="Peripheral subunit-binding (PSBD)" evidence="9">
    <location>
        <begin position="192"/>
        <end position="229"/>
    </location>
</feature>
<proteinExistence type="inferred from homology"/>
<accession>A0AAU7JSF3</accession>
<evidence type="ECO:0000256" key="7">
    <source>
        <dbReference type="SAM" id="MobiDB-lite"/>
    </source>
</evidence>
<comment type="cofactor">
    <cofactor evidence="1 6">
        <name>(R)-lipoate</name>
        <dbReference type="ChEBI" id="CHEBI:83088"/>
    </cofactor>
</comment>
<dbReference type="InterPro" id="IPR050743">
    <property type="entry name" value="2-oxoacid_DH_E2_comp"/>
</dbReference>
<dbReference type="SUPFAM" id="SSF52777">
    <property type="entry name" value="CoA-dependent acyltransferases"/>
    <property type="match status" value="1"/>
</dbReference>
<dbReference type="GO" id="GO:0016407">
    <property type="term" value="F:acetyltransferase activity"/>
    <property type="evidence" value="ECO:0007669"/>
    <property type="project" value="TreeGrafter"/>
</dbReference>
<feature type="compositionally biased region" description="Low complexity" evidence="7">
    <location>
        <begin position="157"/>
        <end position="174"/>
    </location>
</feature>
<dbReference type="PROSITE" id="PS51826">
    <property type="entry name" value="PSBD"/>
    <property type="match status" value="1"/>
</dbReference>
<dbReference type="Pfam" id="PF00364">
    <property type="entry name" value="Biotin_lipoyl"/>
    <property type="match status" value="1"/>
</dbReference>
<dbReference type="InterPro" id="IPR000089">
    <property type="entry name" value="Biotin_lipoyl"/>
</dbReference>
<feature type="compositionally biased region" description="Low complexity" evidence="7">
    <location>
        <begin position="91"/>
        <end position="109"/>
    </location>
</feature>
<dbReference type="GO" id="GO:0031405">
    <property type="term" value="F:lipoic acid binding"/>
    <property type="evidence" value="ECO:0007669"/>
    <property type="project" value="TreeGrafter"/>
</dbReference>
<feature type="compositionally biased region" description="Basic and acidic residues" evidence="7">
    <location>
        <begin position="134"/>
        <end position="156"/>
    </location>
</feature>
<gene>
    <name evidence="10" type="ORF">ABEG17_16935</name>
</gene>
<dbReference type="SUPFAM" id="SSF51230">
    <property type="entry name" value="Single hybrid motif"/>
    <property type="match status" value="1"/>
</dbReference>
<dbReference type="Pfam" id="PF02817">
    <property type="entry name" value="E3_binding"/>
    <property type="match status" value="1"/>
</dbReference>